<evidence type="ECO:0000256" key="1">
    <source>
        <dbReference type="ARBA" id="ARBA00022737"/>
    </source>
</evidence>
<dbReference type="PANTHER" id="PTHR24273:SF32">
    <property type="entry name" value="HYALIN"/>
    <property type="match status" value="1"/>
</dbReference>
<evidence type="ECO:0000313" key="5">
    <source>
        <dbReference type="EMBL" id="MBK9983116.1"/>
    </source>
</evidence>
<evidence type="ECO:0000256" key="2">
    <source>
        <dbReference type="SAM" id="MobiDB-lite"/>
    </source>
</evidence>
<evidence type="ECO:0000259" key="3">
    <source>
        <dbReference type="PROSITE" id="PS50825"/>
    </source>
</evidence>
<dbReference type="SUPFAM" id="SSF49478">
    <property type="entry name" value="Cna protein B-type domain"/>
    <property type="match status" value="1"/>
</dbReference>
<dbReference type="Pfam" id="PF23237">
    <property type="entry name" value="HYR_4C"/>
    <property type="match status" value="15"/>
</dbReference>
<dbReference type="InterPro" id="IPR016134">
    <property type="entry name" value="Dockerin_dom"/>
</dbReference>
<feature type="domain" description="HYR" evidence="3">
    <location>
        <begin position="395"/>
        <end position="478"/>
    </location>
</feature>
<feature type="domain" description="Dockerin" evidence="4">
    <location>
        <begin position="3071"/>
        <end position="3142"/>
    </location>
</feature>
<reference evidence="5 6" key="1">
    <citation type="submission" date="2020-10" db="EMBL/GenBank/DDBJ databases">
        <title>Connecting structure to function with the recovery of over 1000 high-quality activated sludge metagenome-assembled genomes encoding full-length rRNA genes using long-read sequencing.</title>
        <authorList>
            <person name="Singleton C.M."/>
            <person name="Petriglieri F."/>
            <person name="Kristensen J.M."/>
            <person name="Kirkegaard R.H."/>
            <person name="Michaelsen T.Y."/>
            <person name="Andersen M.H."/>
            <person name="Karst S.M."/>
            <person name="Dueholm M.S."/>
            <person name="Nielsen P.H."/>
            <person name="Albertsen M."/>
        </authorList>
    </citation>
    <scope>NUCLEOTIDE SEQUENCE [LARGE SCALE GENOMIC DNA]</scope>
    <source>
        <strain evidence="5">Ribe_18-Q3-R11-54_MAXAC.273</strain>
    </source>
</reference>
<dbReference type="InterPro" id="IPR036439">
    <property type="entry name" value="Dockerin_dom_sf"/>
</dbReference>
<dbReference type="InterPro" id="IPR003410">
    <property type="entry name" value="HYR_dom"/>
</dbReference>
<dbReference type="InterPro" id="IPR001434">
    <property type="entry name" value="OmcB-like_DUF11"/>
</dbReference>
<dbReference type="Gene3D" id="1.10.1330.10">
    <property type="entry name" value="Dockerin domain"/>
    <property type="match status" value="1"/>
</dbReference>
<feature type="region of interest" description="Disordered" evidence="2">
    <location>
        <begin position="1918"/>
        <end position="1939"/>
    </location>
</feature>
<dbReference type="NCBIfam" id="TIGR01451">
    <property type="entry name" value="B_ant_repeat"/>
    <property type="match status" value="1"/>
</dbReference>
<evidence type="ECO:0000313" key="6">
    <source>
        <dbReference type="Proteomes" id="UP000808337"/>
    </source>
</evidence>
<dbReference type="Gene3D" id="2.60.40.10">
    <property type="entry name" value="Immunoglobulins"/>
    <property type="match status" value="15"/>
</dbReference>
<dbReference type="Pfam" id="PF01345">
    <property type="entry name" value="DUF11"/>
    <property type="match status" value="1"/>
</dbReference>
<dbReference type="InterPro" id="IPR057078">
    <property type="entry name" value="HYR-4C"/>
</dbReference>
<organism evidence="5 6">
    <name type="scientific">Candidatus Opimibacter skivensis</name>
    <dbReference type="NCBI Taxonomy" id="2982028"/>
    <lineage>
        <taxon>Bacteria</taxon>
        <taxon>Pseudomonadati</taxon>
        <taxon>Bacteroidota</taxon>
        <taxon>Saprospiria</taxon>
        <taxon>Saprospirales</taxon>
        <taxon>Saprospiraceae</taxon>
        <taxon>Candidatus Opimibacter</taxon>
    </lineage>
</organism>
<keyword evidence="1" id="KW-0677">Repeat</keyword>
<dbReference type="Proteomes" id="UP000808337">
    <property type="component" value="Unassembled WGS sequence"/>
</dbReference>
<proteinExistence type="predicted"/>
<dbReference type="GO" id="GO:0000272">
    <property type="term" value="P:polysaccharide catabolic process"/>
    <property type="evidence" value="ECO:0007669"/>
    <property type="project" value="InterPro"/>
</dbReference>
<feature type="domain" description="HYR" evidence="3">
    <location>
        <begin position="2294"/>
        <end position="2387"/>
    </location>
</feature>
<gene>
    <name evidence="5" type="ORF">IPP15_11965</name>
</gene>
<dbReference type="PROSITE" id="PS51766">
    <property type="entry name" value="DOCKERIN"/>
    <property type="match status" value="1"/>
</dbReference>
<evidence type="ECO:0000259" key="4">
    <source>
        <dbReference type="PROSITE" id="PS51766"/>
    </source>
</evidence>
<dbReference type="EMBL" id="JADKGY010000008">
    <property type="protein sequence ID" value="MBK9983116.1"/>
    <property type="molecule type" value="Genomic_DNA"/>
</dbReference>
<accession>A0A9D7SVQ4</accession>
<comment type="caution">
    <text evidence="5">The sequence shown here is derived from an EMBL/GenBank/DDBJ whole genome shotgun (WGS) entry which is preliminary data.</text>
</comment>
<dbReference type="CDD" id="cd14252">
    <property type="entry name" value="Dockerin_like"/>
    <property type="match status" value="1"/>
</dbReference>
<dbReference type="InterPro" id="IPR047589">
    <property type="entry name" value="DUF11_rpt"/>
</dbReference>
<dbReference type="PROSITE" id="PS50825">
    <property type="entry name" value="HYR"/>
    <property type="match status" value="2"/>
</dbReference>
<dbReference type="InterPro" id="IPR013783">
    <property type="entry name" value="Ig-like_fold"/>
</dbReference>
<dbReference type="NCBIfam" id="TIGR04183">
    <property type="entry name" value="Por_Secre_tail"/>
    <property type="match status" value="1"/>
</dbReference>
<sequence>MNIINISRWIHGSKIALVGAFYFLTLVYSDQAISQTTPVVTVRFANPIYNCADSTYCLDVEFRADTSGIQVFGMNIRFFYEDSYLELDTIADYQGGYEPVAPIPPMVVTGMGGFLNFSGNADWVNAAMQLKNTMLPAIILDTVNWTKLFQVCFKFDGPIPNAQNFCPPIVWDLQVNPANGGYLGGDDGVVITVVDPTMMMESIPSDENVVQFNWIYTVATPYFGTPQPTSCISLDCSPMLMCAVDTTVECNQTDPTITGFATATDICAGDPVITFSDSIVPGNCPNDFILIRTWYAANGCNLFDTCVQIITVIDTTAPTIVCPNDITLECASDVPSPNPGSVTASDNCNGPTIVTFLGDLITNQTCVNRFILTRTYRATDGCGNSTSCNQTIDVFDDIPPSITCPTDITVQCASQVPPVNTTGVTTSDNCGGQASVTFIQDVISNQTCINHFTVSRTYQSTDLCGNSATCVQTIIVSDDTPPFIQCPANVTVQCASLIPQPNTASVTASDNCNGLATVSFVDDVISNQTCTNRYNVTRTYRAIDECGNSASCSQTITVFDNTAPSITCPGNVTVQCASQVPAPNTALVIASDNCNGLATVTFVNDVISNQTCTNRFNVTRTYQAIDECGNSASCSQTITVFDNTAPSIQCPGNVTVQCTSQVPAPNTALVVASDNCNGLATVTFVNDVISNQTCTNRFNVTRTYRATDECGNSATCSQTITVFDNIVPSIQCPGNVTVQCASQVPAPNTTLVIASDNCNGLATVTFVNDVISNQTCTNRFNVTRTYRATDECGNSASCSQTITVFDNTVPSIQCPGNVTVQCASLVPQPNTTLVIASDNCNGLATVTFVNDVISNQTCTNRFNVTRTYRATDECGNSATCSQTITVFDNTVPSIQCPGNVTVQCASLVPQPNTSLVIASDNCNGLATVTFVNDVISNQTCTNRFNVTRTYRATDECGNSATCSQTITVFDNTAPSIQCPGNVTVQCASQVPAPNTALVTASDNCNGLATVTFVNDVISNQTCTNRFDVTRTYRATDECGNSATCSQTITVFDNTVPSIQCPGNVTVQCASLVPQPNTSLVIASDNCNGLATVTFVNDVISNQTCTNRFNVTRTYRATDECGNSATCSQTITVFDNTIPSIQCPGNVTVQCASQIPAPNTTLVIASDNCNGLATVTFVNDVISNQTCTNRFNVTRTYRATDECGNSATCSQTITVFDSTVPSIQCPGNITVQCASQVPQPNTATVTASDNCNGLATITFVNDVISNQTCTNRFDVTRTYRATDECGNSATCSQTITVFDNTVPSIQCPGNITVQCASQVPQPNTASVIASDNCNGLATVTFVNDVISNQTCTNRFNVTRTYRATDECGNSASCSQTITVFDNTVPTITCPGNVTVQCASQIPAPNTALVTASDNCNGLATITFVNDVISNQSCTNRFNVTRTYRATDECGNSATCSQTITVFDNTVPTITCPGNVTVQCASQVPAPNTALVIASDNCNGLATITFVNDVISNQTCTNRFNVTRTYRATDECGNSATCSQTITVFDNTVPTITCPGNVTVQCASQVPAPNTALVIASDNCNGLATITFVNDVISNQSCTNRFNVTRTYRATDECGNSATCSQTITVFDNTVPTITCPGNVTVQCASQVPAANTASVTTADNCGGIATVTLVGQDVISNQTCANRFTVTRTYRSTDECGNSATCAQIITVNDITPPTITCPANMTVAFGANTLPVNTGNPTGSDNCTGTPVFTFNDVIILGNCPEDFIINRTWTATDACSITATCVQSITVDGNCSVDLSLVKVLDPNQGPVSGGDNINFTITVTNQGQGDVSSVTITDYIPLGFSLNDPDWTPGNAGSTGQSASIVLSIANGGLDPSGLNPGESVSVQITLQANLNIQPGQYFNTAEISVVLNLQGVDVSDQDQDSNADNDNTNDPPGEDDISQAAICVLPQGVIVGDPFVCPGQLATYTVQNYNPAFTYNWTLNGGGTIITNTGETITIQWLSTPGSYQIQLDVIIAQGCQTTTFLNVVVEAFEVLACDDHIQISLDGDCQVVIVPSMILEGQLYGENYIVILLDENGDTIPNATLTYESVGHTYTVKIISECNINSCWGTISVEDKIPPHITCACPQEGSDDPACKITCLEIDQLVNGIIPNGLQPDVSDNCGQVNVEILDIDVNYDNCAGGFVHVTWLASDLSGNTATCVESFTVVPLTLETLVFPPNYLGECGTSPNPAITGWPQINGVNLTDAGGVCNIFAGYWDEELNQCGGGRKIIRTWTVLDWCTVEIVEYTQIIKLTDDQGPILTCPSNITVGTEFWYCYANVSVPKPQAHDVCSDVVDFSLSVNGGTITQFGNNFVINGLLIGTYIAVWTVSDECGNSSTCSFYITVVDDVAPVANCDAHTIVSLTNDGPAGLTLVPATVFNDGSYDNCGPVTFRVRRMDSCIDIDWTTNGACVDDVPNGFVNGADQGTIRRTCVPFSCCDVGAGPVMVELEVTDAAGNVNYCMIEATVQDKISPFVECPPDITVSCDFWFNVQEGTFVDGDGNNNGNLDEDPLTPVFGNMYDAFRYQENIRDQIVINDPGNNDYHQPHTWGIDGWADDNCEVNLQVRVRVFNDCTGDDLPPGAPAGAVKLIERRFSASDGNQGIAPGVCTQRIWVVNFHPFYITDSNCNNSNPNDGVIWPCDVLLTTCPDSITGTGEPTIYDNACSLIGVAYEDTRFEFVEEGACFKILREWSVIDWCQYNSQTGEGLWSYTQVIKVHDNVGPAFVNCPAGPVTLCVADDGVTLPDNNQAFLGEENPQSSSCSVHLNLCQQVRETCSDVVHYDVKMYLFNADEFIYLQPLTTVPVDANGIADLCFDTHKNANQTINNNGVPYNSPFCGDYHKILWSAEDGCGNWSHCEYLIRLEDCKQPTPVCINGLSTVVMPIGGQVTIWAKDFNASSFDDCTPEADLLYSFSGDAYQPSFTYTCDNVPAFGVELSVHIWVADGGTDDNCNGQISWAERNKDYCSTNLVITDNANVCDTTGSILAGQILTDHGVPVGQVKVTLTSPGFVYPDYITSADGRYRFDHLLPGANYTITPERNDNHKNGVSTLDLVRIQKHLLGLQDFTDPYQYIAADANNSNSVSAIDLVELRKLILGIYAELPASESWTFVDKKFTMSNPAHPWPYEGEIRIEALQGRIFDNDFIGVKVGDVNNSVQANATQILPRGGRKVMSIKVASPESVEAGDVIEMNMTLPSEVSGFQWTLETDGLEYIGVSSEDINIGDENLGLLGNGIITMSWNGIQKKHSTNMGPTIVMKWKATTPGKISKMIRMTSDVTPAESYTAADEIMDVRLSYLNDQVKSEFGLYQNKPNPWNGETLIGFDLPKDGHARLTIFDVAGKTLKTIEGDFKTGYNSIELTEKDIPGSGVLYYRLESGENSASKKMIILR</sequence>
<dbReference type="InterPro" id="IPR026444">
    <property type="entry name" value="Secre_tail"/>
</dbReference>
<protein>
    <submittedName>
        <fullName evidence="5">DUF11 domain-containing protein</fullName>
    </submittedName>
</protein>
<dbReference type="SUPFAM" id="SSF63446">
    <property type="entry name" value="Type I dockerin domain"/>
    <property type="match status" value="1"/>
</dbReference>
<name>A0A9D7SVQ4_9BACT</name>
<dbReference type="PANTHER" id="PTHR24273">
    <property type="entry name" value="FI04643P-RELATED"/>
    <property type="match status" value="1"/>
</dbReference>